<feature type="signal peptide" evidence="1">
    <location>
        <begin position="1"/>
        <end position="22"/>
    </location>
</feature>
<dbReference type="Proteomes" id="UP001231941">
    <property type="component" value="Unassembled WGS sequence"/>
</dbReference>
<accession>A0ABT9IUK8</accession>
<proteinExistence type="predicted"/>
<dbReference type="InterPro" id="IPR009482">
    <property type="entry name" value="DUF1102"/>
</dbReference>
<feature type="chain" id="PRO_5046038487" evidence="1">
    <location>
        <begin position="23"/>
        <end position="188"/>
    </location>
</feature>
<evidence type="ECO:0000313" key="2">
    <source>
        <dbReference type="EMBL" id="MDP5272992.1"/>
    </source>
</evidence>
<dbReference type="RefSeq" id="WP_305990287.1">
    <property type="nucleotide sequence ID" value="NZ_JAVAMP010000001.1"/>
</dbReference>
<dbReference type="Pfam" id="PF06510">
    <property type="entry name" value="DUF1102"/>
    <property type="match status" value="1"/>
</dbReference>
<reference evidence="2 3" key="1">
    <citation type="submission" date="2023-08" db="EMBL/GenBank/DDBJ databases">
        <authorList>
            <person name="Park J.-S."/>
        </authorList>
    </citation>
    <scope>NUCLEOTIDE SEQUENCE [LARGE SCALE GENOMIC DNA]</scope>
    <source>
        <strain evidence="2 3">2205SS18-9</strain>
    </source>
</reference>
<comment type="caution">
    <text evidence="2">The sequence shown here is derived from an EMBL/GenBank/DDBJ whole genome shotgun (WGS) entry which is preliminary data.</text>
</comment>
<evidence type="ECO:0000313" key="3">
    <source>
        <dbReference type="Proteomes" id="UP001231941"/>
    </source>
</evidence>
<sequence>MKKPMLLVIALLALSSVMAAFAFTSATIDNDATLSVVSSDESLIALMPYTEEDEVAGVKDGFAYIDGGKLKIDLSKGLGGEGFGVQPNSTFEWGNLFKVRNNSEETIEFNITKEGWGFDTKVNIYLQGQNITADNADVQEFYWRSNTRNGKVTLAPGEEANISLSLETEGGAQLIEREAELTVNATVK</sequence>
<name>A0ABT9IUK8_9BACL</name>
<organism evidence="2 3">
    <name type="scientific">Chengkuizengella axinellae</name>
    <dbReference type="NCBI Taxonomy" id="3064388"/>
    <lineage>
        <taxon>Bacteria</taxon>
        <taxon>Bacillati</taxon>
        <taxon>Bacillota</taxon>
        <taxon>Bacilli</taxon>
        <taxon>Bacillales</taxon>
        <taxon>Paenibacillaceae</taxon>
        <taxon>Chengkuizengella</taxon>
    </lineage>
</organism>
<evidence type="ECO:0000256" key="1">
    <source>
        <dbReference type="SAM" id="SignalP"/>
    </source>
</evidence>
<protein>
    <submittedName>
        <fullName evidence="2">DUF1102 domain-containing protein</fullName>
    </submittedName>
</protein>
<keyword evidence="3" id="KW-1185">Reference proteome</keyword>
<gene>
    <name evidence="2" type="ORF">Q5Y73_02645</name>
</gene>
<dbReference type="EMBL" id="JAVAMP010000001">
    <property type="protein sequence ID" value="MDP5272992.1"/>
    <property type="molecule type" value="Genomic_DNA"/>
</dbReference>
<keyword evidence="1" id="KW-0732">Signal</keyword>